<dbReference type="NCBIfam" id="TIGR01494">
    <property type="entry name" value="ATPase_P-type"/>
    <property type="match status" value="2"/>
</dbReference>
<evidence type="ECO:0000256" key="3">
    <source>
        <dbReference type="ARBA" id="ARBA00022475"/>
    </source>
</evidence>
<name>A0A1G2R7K4_9BACT</name>
<dbReference type="InterPro" id="IPR036412">
    <property type="entry name" value="HAD-like_sf"/>
</dbReference>
<dbReference type="PANTHER" id="PTHR43294:SF21">
    <property type="entry name" value="CATION TRANSPORTING ATPASE"/>
    <property type="match status" value="1"/>
</dbReference>
<dbReference type="InterPro" id="IPR023299">
    <property type="entry name" value="ATPase_P-typ_cyto_dom_N"/>
</dbReference>
<accession>A0A1G2R7K4</accession>
<dbReference type="GO" id="GO:0006883">
    <property type="term" value="P:intracellular sodium ion homeostasis"/>
    <property type="evidence" value="ECO:0007669"/>
    <property type="project" value="TreeGrafter"/>
</dbReference>
<evidence type="ECO:0000313" key="11">
    <source>
        <dbReference type="EMBL" id="OHA68071.1"/>
    </source>
</evidence>
<dbReference type="GO" id="GO:0016887">
    <property type="term" value="F:ATP hydrolysis activity"/>
    <property type="evidence" value="ECO:0007669"/>
    <property type="project" value="InterPro"/>
</dbReference>
<feature type="domain" description="Cation-transporting P-type ATPase N-terminal" evidence="10">
    <location>
        <begin position="7"/>
        <end position="81"/>
    </location>
</feature>
<feature type="transmembrane region" description="Helical" evidence="9">
    <location>
        <begin position="689"/>
        <end position="712"/>
    </location>
</feature>
<dbReference type="Pfam" id="PF00689">
    <property type="entry name" value="Cation_ATPase_C"/>
    <property type="match status" value="1"/>
</dbReference>
<feature type="transmembrane region" description="Helical" evidence="9">
    <location>
        <begin position="832"/>
        <end position="852"/>
    </location>
</feature>
<proteinExistence type="inferred from homology"/>
<dbReference type="InterPro" id="IPR006068">
    <property type="entry name" value="ATPase_P-typ_cation-transptr_C"/>
</dbReference>
<feature type="transmembrane region" description="Helical" evidence="9">
    <location>
        <begin position="718"/>
        <end position="738"/>
    </location>
</feature>
<dbReference type="Gene3D" id="3.40.50.1000">
    <property type="entry name" value="HAD superfamily/HAD-like"/>
    <property type="match status" value="1"/>
</dbReference>
<dbReference type="SMART" id="SM00831">
    <property type="entry name" value="Cation_ATPase_N"/>
    <property type="match status" value="1"/>
</dbReference>
<feature type="transmembrane region" description="Helical" evidence="9">
    <location>
        <begin position="864"/>
        <end position="884"/>
    </location>
</feature>
<evidence type="ECO:0000256" key="2">
    <source>
        <dbReference type="ARBA" id="ARBA00005675"/>
    </source>
</evidence>
<dbReference type="Pfam" id="PF08282">
    <property type="entry name" value="Hydrolase_3"/>
    <property type="match status" value="1"/>
</dbReference>
<dbReference type="GO" id="GO:0030007">
    <property type="term" value="P:intracellular potassium ion homeostasis"/>
    <property type="evidence" value="ECO:0007669"/>
    <property type="project" value="TreeGrafter"/>
</dbReference>
<dbReference type="SUPFAM" id="SSF81665">
    <property type="entry name" value="Calcium ATPase, transmembrane domain M"/>
    <property type="match status" value="1"/>
</dbReference>
<dbReference type="Pfam" id="PF00122">
    <property type="entry name" value="E1-E2_ATPase"/>
    <property type="match status" value="1"/>
</dbReference>
<dbReference type="GO" id="GO:0005391">
    <property type="term" value="F:P-type sodium:potassium-exchanging transporter activity"/>
    <property type="evidence" value="ECO:0007669"/>
    <property type="project" value="TreeGrafter"/>
</dbReference>
<dbReference type="EMBL" id="MHTX01000023">
    <property type="protein sequence ID" value="OHA68071.1"/>
    <property type="molecule type" value="Genomic_DNA"/>
</dbReference>
<evidence type="ECO:0000256" key="5">
    <source>
        <dbReference type="ARBA" id="ARBA00022741"/>
    </source>
</evidence>
<evidence type="ECO:0000256" key="4">
    <source>
        <dbReference type="ARBA" id="ARBA00022692"/>
    </source>
</evidence>
<protein>
    <recommendedName>
        <fullName evidence="10">Cation-transporting P-type ATPase N-terminal domain-containing protein</fullName>
    </recommendedName>
</protein>
<feature type="transmembrane region" description="Helical" evidence="9">
    <location>
        <begin position="248"/>
        <end position="266"/>
    </location>
</feature>
<feature type="transmembrane region" description="Helical" evidence="9">
    <location>
        <begin position="278"/>
        <end position="300"/>
    </location>
</feature>
<dbReference type="AlphaFoldDB" id="A0A1G2R7K4"/>
<keyword evidence="3" id="KW-1003">Cell membrane</keyword>
<dbReference type="InterPro" id="IPR001757">
    <property type="entry name" value="P_typ_ATPase"/>
</dbReference>
<dbReference type="PANTHER" id="PTHR43294">
    <property type="entry name" value="SODIUM/POTASSIUM-TRANSPORTING ATPASE SUBUNIT ALPHA"/>
    <property type="match status" value="1"/>
</dbReference>
<evidence type="ECO:0000256" key="9">
    <source>
        <dbReference type="SAM" id="Phobius"/>
    </source>
</evidence>
<keyword evidence="5" id="KW-0547">Nucleotide-binding</keyword>
<dbReference type="SUPFAM" id="SSF56784">
    <property type="entry name" value="HAD-like"/>
    <property type="match status" value="1"/>
</dbReference>
<dbReference type="Gene3D" id="1.20.1110.10">
    <property type="entry name" value="Calcium-transporting ATPase, transmembrane domain"/>
    <property type="match status" value="1"/>
</dbReference>
<feature type="transmembrane region" description="Helical" evidence="9">
    <location>
        <begin position="85"/>
        <end position="101"/>
    </location>
</feature>
<evidence type="ECO:0000313" key="12">
    <source>
        <dbReference type="Proteomes" id="UP000179258"/>
    </source>
</evidence>
<dbReference type="GO" id="GO:0005886">
    <property type="term" value="C:plasma membrane"/>
    <property type="evidence" value="ECO:0007669"/>
    <property type="project" value="UniProtKB-SubCell"/>
</dbReference>
<feature type="transmembrane region" description="Helical" evidence="9">
    <location>
        <begin position="764"/>
        <end position="788"/>
    </location>
</feature>
<sequence length="896" mass="98400">MAKDITLWHAISWGETAEILSADGKEGLSWEEARARQKKYGKNKLPEEKPMPALLIYLEQFKSPLVYILVIAGIITLAFNKISDAVVIFGAVLLNTVVGYFQESKANKALKALKDIVRVKARVLREGWVRELDSEDLVPGDIFILEAGDKVPADGRLLEVHGLKINEAALTGEWLPAAKDSVLLAQDIPLADRDNMIYMGTLVEEGRGRAMAVATGRDTEIGKIAFLVKETEVVKTPLQRKLSKFTKLLGAALLFLAFLIFFGGVLRGLDAVIMFETAVAVAVAGIPESLPAATTVILALGMQRILRRKGLVRRLIAAETLGSTSIIATDKTLTLTEGKMEIVKTVTSEKEIGGRYALKWADEFQKQKDETHILTVTGAVLTSKAFIENPQDLLHLWQVRGTPTDKAFVAGGAAVGLDKITLEREFQKIDELPVDSVRKYGAVLCEKKNEYFLFASGAPEKILLLSEFVHTDKNPLAITENQKHAFRRTLEDLTLQGLRVIAVAYRKDKALPQGKLRDDNLRNLVFLGFIGLEDPLRPEVKEAMGLCKSAGMRPIIVTGDHLLTAKAVAKELGLAVGDKNCMTGENLDHISDEEFAKHIKNVDIYARVEPRHKLKIIEAWQKQGEVVAMTGDGINDAPALKKADIGVALGSGTDVAKGAADLILLTDSFNVIVAAVQEGRVMIDNVRKVLTYLLSSVFTESILVGGSILLGLPLPVGAAQILWVNLLIDGLPGLALAFEQTEKDVMERQPERRSAPLITRQMKVIIFIIGVITDLTLFGIFLWLFAQFGAANHQYIQTMMFVGLAIASLFYMFSCKSLKKNVWQINPFSNKLLILGWLVGVVMLVGAVYVPVLQVMLKTVPLSFGDWILLGGFGVFNVILIEVAKSYFIMKDKKAV</sequence>
<dbReference type="PRINTS" id="PR00120">
    <property type="entry name" value="HATPASE"/>
</dbReference>
<dbReference type="InterPro" id="IPR008250">
    <property type="entry name" value="ATPase_P-typ_transduc_dom_A_sf"/>
</dbReference>
<reference evidence="11 12" key="1">
    <citation type="journal article" date="2016" name="Nat. Commun.">
        <title>Thousands of microbial genomes shed light on interconnected biogeochemical processes in an aquifer system.</title>
        <authorList>
            <person name="Anantharaman K."/>
            <person name="Brown C.T."/>
            <person name="Hug L.A."/>
            <person name="Sharon I."/>
            <person name="Castelle C.J."/>
            <person name="Probst A.J."/>
            <person name="Thomas B.C."/>
            <person name="Singh A."/>
            <person name="Wilkins M.J."/>
            <person name="Karaoz U."/>
            <person name="Brodie E.L."/>
            <person name="Williams K.H."/>
            <person name="Hubbard S.S."/>
            <person name="Banfield J.F."/>
        </authorList>
    </citation>
    <scope>NUCLEOTIDE SEQUENCE [LARGE SCALE GENOMIC DNA]</scope>
</reference>
<dbReference type="Pfam" id="PF13246">
    <property type="entry name" value="Cation_ATPase"/>
    <property type="match status" value="1"/>
</dbReference>
<dbReference type="Gene3D" id="3.40.1110.10">
    <property type="entry name" value="Calcium-transporting ATPase, cytoplasmic domain N"/>
    <property type="match status" value="1"/>
</dbReference>
<keyword evidence="7 9" id="KW-1133">Transmembrane helix</keyword>
<evidence type="ECO:0000256" key="1">
    <source>
        <dbReference type="ARBA" id="ARBA00004651"/>
    </source>
</evidence>
<organism evidence="11 12">
    <name type="scientific">Candidatus Wildermuthbacteria bacterium RIFCSPHIGHO2_02_FULL_47_17</name>
    <dbReference type="NCBI Taxonomy" id="1802452"/>
    <lineage>
        <taxon>Bacteria</taxon>
        <taxon>Candidatus Wildermuthiibacteriota</taxon>
    </lineage>
</organism>
<keyword evidence="4 9" id="KW-0812">Transmembrane</keyword>
<feature type="transmembrane region" description="Helical" evidence="9">
    <location>
        <begin position="61"/>
        <end position="79"/>
    </location>
</feature>
<dbReference type="Pfam" id="PF00690">
    <property type="entry name" value="Cation_ATPase_N"/>
    <property type="match status" value="1"/>
</dbReference>
<dbReference type="SUPFAM" id="SSF81653">
    <property type="entry name" value="Calcium ATPase, transduction domain A"/>
    <property type="match status" value="1"/>
</dbReference>
<dbReference type="GO" id="GO:0036376">
    <property type="term" value="P:sodium ion export across plasma membrane"/>
    <property type="evidence" value="ECO:0007669"/>
    <property type="project" value="TreeGrafter"/>
</dbReference>
<dbReference type="GO" id="GO:0005524">
    <property type="term" value="F:ATP binding"/>
    <property type="evidence" value="ECO:0007669"/>
    <property type="project" value="UniProtKB-KW"/>
</dbReference>
<gene>
    <name evidence="11" type="ORF">A3D59_04265</name>
</gene>
<feature type="transmembrane region" description="Helical" evidence="9">
    <location>
        <begin position="794"/>
        <end position="812"/>
    </location>
</feature>
<comment type="similarity">
    <text evidence="2">Belongs to the cation transport ATPase (P-type) (TC 3.A.3) family. Type IIA subfamily.</text>
</comment>
<dbReference type="SUPFAM" id="SSF81660">
    <property type="entry name" value="Metal cation-transporting ATPase, ATP-binding domain N"/>
    <property type="match status" value="1"/>
</dbReference>
<keyword evidence="8 9" id="KW-0472">Membrane</keyword>
<evidence type="ECO:0000256" key="8">
    <source>
        <dbReference type="ARBA" id="ARBA00023136"/>
    </source>
</evidence>
<dbReference type="Gene3D" id="2.70.150.10">
    <property type="entry name" value="Calcium-transporting ATPase, cytoplasmic transduction domain A"/>
    <property type="match status" value="1"/>
</dbReference>
<dbReference type="InterPro" id="IPR059000">
    <property type="entry name" value="ATPase_P-type_domA"/>
</dbReference>
<evidence type="ECO:0000259" key="10">
    <source>
        <dbReference type="SMART" id="SM00831"/>
    </source>
</evidence>
<dbReference type="InterPro" id="IPR023298">
    <property type="entry name" value="ATPase_P-typ_TM_dom_sf"/>
</dbReference>
<dbReference type="InterPro" id="IPR023214">
    <property type="entry name" value="HAD_sf"/>
</dbReference>
<dbReference type="InterPro" id="IPR050510">
    <property type="entry name" value="Cation_transp_ATPase_P-type"/>
</dbReference>
<dbReference type="PRINTS" id="PR00119">
    <property type="entry name" value="CATATPASE"/>
</dbReference>
<evidence type="ECO:0000256" key="6">
    <source>
        <dbReference type="ARBA" id="ARBA00022840"/>
    </source>
</evidence>
<dbReference type="GO" id="GO:1990573">
    <property type="term" value="P:potassium ion import across plasma membrane"/>
    <property type="evidence" value="ECO:0007669"/>
    <property type="project" value="TreeGrafter"/>
</dbReference>
<dbReference type="Proteomes" id="UP000179258">
    <property type="component" value="Unassembled WGS sequence"/>
</dbReference>
<dbReference type="InterPro" id="IPR004014">
    <property type="entry name" value="ATPase_P-typ_cation-transptr_N"/>
</dbReference>
<dbReference type="GO" id="GO:1902600">
    <property type="term" value="P:proton transmembrane transport"/>
    <property type="evidence" value="ECO:0007669"/>
    <property type="project" value="TreeGrafter"/>
</dbReference>
<comment type="subcellular location">
    <subcellularLocation>
        <location evidence="1">Cell membrane</location>
        <topology evidence="1">Multi-pass membrane protein</topology>
    </subcellularLocation>
</comment>
<evidence type="ECO:0000256" key="7">
    <source>
        <dbReference type="ARBA" id="ARBA00022989"/>
    </source>
</evidence>
<keyword evidence="6" id="KW-0067">ATP-binding</keyword>
<comment type="caution">
    <text evidence="11">The sequence shown here is derived from an EMBL/GenBank/DDBJ whole genome shotgun (WGS) entry which is preliminary data.</text>
</comment>